<dbReference type="Gene3D" id="3.40.1350.60">
    <property type="match status" value="1"/>
</dbReference>
<reference evidence="4 5" key="1">
    <citation type="submission" date="2020-09" db="EMBL/GenBank/DDBJ databases">
        <authorList>
            <person name="Tanuku N.R.S."/>
        </authorList>
    </citation>
    <scope>NUCLEOTIDE SEQUENCE [LARGE SCALE GENOMIC DNA]</scope>
    <source>
        <strain evidence="4 5">AK62</strain>
    </source>
</reference>
<dbReference type="PANTHER" id="PTHR30545:SF2">
    <property type="entry name" value="SUGAR FERMENTATION STIMULATION PROTEIN A"/>
    <property type="match status" value="1"/>
</dbReference>
<proteinExistence type="inferred from homology"/>
<evidence type="ECO:0000259" key="2">
    <source>
        <dbReference type="Pfam" id="PF03749"/>
    </source>
</evidence>
<evidence type="ECO:0000256" key="1">
    <source>
        <dbReference type="HAMAP-Rule" id="MF_00095"/>
    </source>
</evidence>
<keyword evidence="5" id="KW-1185">Reference proteome</keyword>
<comment type="caution">
    <text evidence="4">The sequence shown here is derived from an EMBL/GenBank/DDBJ whole genome shotgun (WGS) entry which is preliminary data.</text>
</comment>
<dbReference type="Pfam" id="PF17746">
    <property type="entry name" value="SfsA_N"/>
    <property type="match status" value="1"/>
</dbReference>
<name>A0ABS3ZAG1_9GAMM</name>
<dbReference type="HAMAP" id="MF_00095">
    <property type="entry name" value="SfsA"/>
    <property type="match status" value="1"/>
</dbReference>
<dbReference type="Proteomes" id="UP000810171">
    <property type="component" value="Unassembled WGS sequence"/>
</dbReference>
<comment type="similarity">
    <text evidence="1">Belongs to the SfsA family.</text>
</comment>
<feature type="domain" description="Sugar fermentation stimulation protein C-terminal" evidence="2">
    <location>
        <begin position="86"/>
        <end position="227"/>
    </location>
</feature>
<feature type="domain" description="SfsA N-terminal OB" evidence="3">
    <location>
        <begin position="13"/>
        <end position="82"/>
    </location>
</feature>
<dbReference type="InterPro" id="IPR041465">
    <property type="entry name" value="SfsA_N"/>
</dbReference>
<gene>
    <name evidence="1 4" type="primary">sfsA</name>
    <name evidence="4" type="ORF">H9C73_06085</name>
</gene>
<dbReference type="PANTHER" id="PTHR30545">
    <property type="entry name" value="SUGAR FERMENTATION STIMULATION PROTEIN A"/>
    <property type="match status" value="1"/>
</dbReference>
<accession>A0ABS3ZAG1</accession>
<protein>
    <recommendedName>
        <fullName evidence="1">Sugar fermentation stimulation protein homolog</fullName>
    </recommendedName>
</protein>
<evidence type="ECO:0000259" key="3">
    <source>
        <dbReference type="Pfam" id="PF17746"/>
    </source>
</evidence>
<sequence length="250" mass="27415">MEFVPSLESVTLLRRYKRFLADVRRADGSEITVHCPNTGSMRHCVLPGQMQRALISDSGNPKRKYRHTLEALEVAHGHWAGVNTSRTNALVAEAVRAGRIDALDPAEGVEMEVKYADSRFDLALGARQAPHTFIEVKNVTLGPGPDDRDDGVIAFPDSVTERGQKHLKTLMQVVAEGKRAVLFFCVQHSGAQAARPADEIDARYGQLLREAIEAGVEVLAWRTRISADCFELDCPLPLALEGEFQSLAGG</sequence>
<dbReference type="InterPro" id="IPR040452">
    <property type="entry name" value="SfsA_C"/>
</dbReference>
<dbReference type="CDD" id="cd22359">
    <property type="entry name" value="SfsA-like_bacterial"/>
    <property type="match status" value="1"/>
</dbReference>
<dbReference type="NCBIfam" id="TIGR00230">
    <property type="entry name" value="sfsA"/>
    <property type="match status" value="1"/>
</dbReference>
<dbReference type="Pfam" id="PF03749">
    <property type="entry name" value="SfsA"/>
    <property type="match status" value="1"/>
</dbReference>
<dbReference type="InterPro" id="IPR005224">
    <property type="entry name" value="SfsA"/>
</dbReference>
<organism evidence="4 5">
    <name type="scientific">Marinobacterium alkalitolerans</name>
    <dbReference type="NCBI Taxonomy" id="1542925"/>
    <lineage>
        <taxon>Bacteria</taxon>
        <taxon>Pseudomonadati</taxon>
        <taxon>Pseudomonadota</taxon>
        <taxon>Gammaproteobacteria</taxon>
        <taxon>Oceanospirillales</taxon>
        <taxon>Oceanospirillaceae</taxon>
        <taxon>Marinobacterium</taxon>
    </lineage>
</organism>
<evidence type="ECO:0000313" key="4">
    <source>
        <dbReference type="EMBL" id="MBP0048298.1"/>
    </source>
</evidence>
<dbReference type="EMBL" id="JACVEW010000007">
    <property type="protein sequence ID" value="MBP0048298.1"/>
    <property type="molecule type" value="Genomic_DNA"/>
</dbReference>
<evidence type="ECO:0000313" key="5">
    <source>
        <dbReference type="Proteomes" id="UP000810171"/>
    </source>
</evidence>
<dbReference type="Gene3D" id="2.40.50.580">
    <property type="match status" value="1"/>
</dbReference>
<dbReference type="RefSeq" id="WP_209286918.1">
    <property type="nucleotide sequence ID" value="NZ_JACVEW010000007.1"/>
</dbReference>